<keyword evidence="8 11" id="KW-0139">CF(1)</keyword>
<evidence type="ECO:0000256" key="7">
    <source>
        <dbReference type="ARBA" id="ARBA00023136"/>
    </source>
</evidence>
<comment type="subcellular location">
    <subcellularLocation>
        <location evidence="11">Cell membrane</location>
        <topology evidence="11">Peripheral membrane protein</topology>
    </subcellularLocation>
    <subcellularLocation>
        <location evidence="2">Endomembrane system</location>
        <topology evidence="2">Peripheral membrane protein</topology>
    </subcellularLocation>
</comment>
<protein>
    <recommendedName>
        <fullName evidence="4 11">ATP synthase epsilon chain</fullName>
    </recommendedName>
    <alternativeName>
        <fullName evidence="10 11">ATP synthase F1 sector epsilon subunit</fullName>
    </alternativeName>
    <alternativeName>
        <fullName evidence="9 11">F-ATPase epsilon subunit</fullName>
    </alternativeName>
</protein>
<keyword evidence="11" id="KW-0375">Hydrogen ion transport</keyword>
<keyword evidence="11" id="KW-1003">Cell membrane</keyword>
<evidence type="ECO:0000256" key="11">
    <source>
        <dbReference type="HAMAP-Rule" id="MF_00530"/>
    </source>
</evidence>
<dbReference type="GO" id="GO:0005524">
    <property type="term" value="F:ATP binding"/>
    <property type="evidence" value="ECO:0007669"/>
    <property type="project" value="UniProtKB-UniRule"/>
</dbReference>
<dbReference type="HAMAP" id="MF_00530">
    <property type="entry name" value="ATP_synth_epsil_bac"/>
    <property type="match status" value="1"/>
</dbReference>
<keyword evidence="7 11" id="KW-0472">Membrane</keyword>
<dbReference type="Gene3D" id="2.60.15.10">
    <property type="entry name" value="F0F1 ATP synthase delta/epsilon subunit, N-terminal"/>
    <property type="match status" value="1"/>
</dbReference>
<evidence type="ECO:0000313" key="13">
    <source>
        <dbReference type="EMBL" id="SHG77311.1"/>
    </source>
</evidence>
<dbReference type="InterPro" id="IPR001469">
    <property type="entry name" value="ATP_synth_F1_dsu/esu"/>
</dbReference>
<dbReference type="InterPro" id="IPR036771">
    <property type="entry name" value="ATPsynth_dsu/esu_N"/>
</dbReference>
<keyword evidence="6 11" id="KW-0406">Ion transport</keyword>
<comment type="similarity">
    <text evidence="3 11">Belongs to the ATPase epsilon chain family.</text>
</comment>
<evidence type="ECO:0000256" key="10">
    <source>
        <dbReference type="ARBA" id="ARBA00031795"/>
    </source>
</evidence>
<gene>
    <name evidence="11" type="primary">atpC</name>
    <name evidence="13" type="ORF">SAMN02745753_04465</name>
</gene>
<dbReference type="InterPro" id="IPR024037">
    <property type="entry name" value="Alt_ATP_synth_F1_esu"/>
</dbReference>
<dbReference type="GO" id="GO:0012505">
    <property type="term" value="C:endomembrane system"/>
    <property type="evidence" value="ECO:0007669"/>
    <property type="project" value="UniProtKB-SubCell"/>
</dbReference>
<dbReference type="GO" id="GO:0046933">
    <property type="term" value="F:proton-transporting ATP synthase activity, rotational mechanism"/>
    <property type="evidence" value="ECO:0007669"/>
    <property type="project" value="UniProtKB-UniRule"/>
</dbReference>
<dbReference type="NCBIfam" id="NF004871">
    <property type="entry name" value="PRK06228.1"/>
    <property type="match status" value="1"/>
</dbReference>
<keyword evidence="5 11" id="KW-0813">Transport</keyword>
<dbReference type="Pfam" id="PF02823">
    <property type="entry name" value="ATP-synt_DE_N"/>
    <property type="match status" value="1"/>
</dbReference>
<sequence length="138" mass="15163">MPQAYMTLKVLLPHKVFSEEQKVLRIVATTPQGAFGILPNRLDCVASLSAGILVVEVEGKEEAYIAVDEGVLVKTGAEVRISVRNAMSGMGLNELRIAVEEEFLQLDEQQQKLRSALTKMESGFVQRLVAFKQDASLS</sequence>
<evidence type="ECO:0000256" key="8">
    <source>
        <dbReference type="ARBA" id="ARBA00023196"/>
    </source>
</evidence>
<dbReference type="NCBIfam" id="TIGR03166">
    <property type="entry name" value="alt_F1F0_F1_eps"/>
    <property type="match status" value="1"/>
</dbReference>
<proteinExistence type="inferred from homology"/>
<feature type="domain" description="ATP synthase F1 complex delta/epsilon subunit N-terminal" evidence="12">
    <location>
        <begin position="6"/>
        <end position="86"/>
    </location>
</feature>
<evidence type="ECO:0000256" key="1">
    <source>
        <dbReference type="ARBA" id="ARBA00003543"/>
    </source>
</evidence>
<evidence type="ECO:0000256" key="4">
    <source>
        <dbReference type="ARBA" id="ARBA00014480"/>
    </source>
</evidence>
<comment type="function">
    <text evidence="1 11">Produces ATP from ADP in the presence of a proton gradient across the membrane.</text>
</comment>
<dbReference type="CDD" id="cd12152">
    <property type="entry name" value="F1-ATPase_delta"/>
    <property type="match status" value="1"/>
</dbReference>
<dbReference type="STRING" id="1122206.SAMN02745753_04465"/>
<evidence type="ECO:0000313" key="14">
    <source>
        <dbReference type="Proteomes" id="UP000184517"/>
    </source>
</evidence>
<dbReference type="EMBL" id="FQVF01000030">
    <property type="protein sequence ID" value="SHG77311.1"/>
    <property type="molecule type" value="Genomic_DNA"/>
</dbReference>
<dbReference type="GO" id="GO:0005886">
    <property type="term" value="C:plasma membrane"/>
    <property type="evidence" value="ECO:0007669"/>
    <property type="project" value="UniProtKB-SubCell"/>
</dbReference>
<dbReference type="InterPro" id="IPR020546">
    <property type="entry name" value="ATP_synth_F1_dsu/esu_N"/>
</dbReference>
<evidence type="ECO:0000256" key="5">
    <source>
        <dbReference type="ARBA" id="ARBA00022448"/>
    </source>
</evidence>
<keyword evidence="14" id="KW-1185">Reference proteome</keyword>
<dbReference type="RefSeq" id="WP_072842221.1">
    <property type="nucleotide sequence ID" value="NZ_FQVF01000030.1"/>
</dbReference>
<comment type="subunit">
    <text evidence="11">F-type ATPases have 2 components, CF(1) - the catalytic core - and CF(0) - the membrane proton channel. CF(1) has five subunits: alpha(3), beta(3), gamma(1), delta(1), epsilon(1). CF(0) has three main subunits: a, b and c.</text>
</comment>
<evidence type="ECO:0000256" key="3">
    <source>
        <dbReference type="ARBA" id="ARBA00005712"/>
    </source>
</evidence>
<organism evidence="13 14">
    <name type="scientific">Marinomonas polaris DSM 16579</name>
    <dbReference type="NCBI Taxonomy" id="1122206"/>
    <lineage>
        <taxon>Bacteria</taxon>
        <taxon>Pseudomonadati</taxon>
        <taxon>Pseudomonadota</taxon>
        <taxon>Gammaproteobacteria</taxon>
        <taxon>Oceanospirillales</taxon>
        <taxon>Oceanospirillaceae</taxon>
        <taxon>Marinomonas</taxon>
    </lineage>
</organism>
<dbReference type="GO" id="GO:0045259">
    <property type="term" value="C:proton-transporting ATP synthase complex"/>
    <property type="evidence" value="ECO:0007669"/>
    <property type="project" value="UniProtKB-KW"/>
</dbReference>
<dbReference type="OrthoDB" id="8546953at2"/>
<accession>A0A1M5MJ95</accession>
<dbReference type="SUPFAM" id="SSF51344">
    <property type="entry name" value="Epsilon subunit of F1F0-ATP synthase N-terminal domain"/>
    <property type="match status" value="1"/>
</dbReference>
<dbReference type="AlphaFoldDB" id="A0A1M5MJ95"/>
<evidence type="ECO:0000256" key="2">
    <source>
        <dbReference type="ARBA" id="ARBA00004184"/>
    </source>
</evidence>
<evidence type="ECO:0000259" key="12">
    <source>
        <dbReference type="Pfam" id="PF02823"/>
    </source>
</evidence>
<name>A0A1M5MJ95_9GAMM</name>
<reference evidence="14" key="1">
    <citation type="submission" date="2016-11" db="EMBL/GenBank/DDBJ databases">
        <authorList>
            <person name="Varghese N."/>
            <person name="Submissions S."/>
        </authorList>
    </citation>
    <scope>NUCLEOTIDE SEQUENCE [LARGE SCALE GENOMIC DNA]</scope>
    <source>
        <strain evidence="14">DSM 16579</strain>
    </source>
</reference>
<evidence type="ECO:0000256" key="6">
    <source>
        <dbReference type="ARBA" id="ARBA00023065"/>
    </source>
</evidence>
<evidence type="ECO:0000256" key="9">
    <source>
        <dbReference type="ARBA" id="ARBA00030215"/>
    </source>
</evidence>
<keyword evidence="11" id="KW-0066">ATP synthesis</keyword>
<dbReference type="Proteomes" id="UP000184517">
    <property type="component" value="Unassembled WGS sequence"/>
</dbReference>